<gene>
    <name evidence="2" type="ORF">FKG94_07065</name>
</gene>
<evidence type="ECO:0000313" key="3">
    <source>
        <dbReference type="Proteomes" id="UP000319732"/>
    </source>
</evidence>
<dbReference type="InterPro" id="IPR053170">
    <property type="entry name" value="Transcription_regulator"/>
</dbReference>
<dbReference type="PANTHER" id="PTHR40031:SF1">
    <property type="entry name" value="MEMBRANE-BOUND METAL-DEPENDENT HYDROLASE"/>
    <property type="match status" value="1"/>
</dbReference>
<feature type="transmembrane region" description="Helical" evidence="1">
    <location>
        <begin position="124"/>
        <end position="149"/>
    </location>
</feature>
<proteinExistence type="predicted"/>
<dbReference type="RefSeq" id="WP_142903509.1">
    <property type="nucleotide sequence ID" value="NZ_ML660090.1"/>
</dbReference>
<reference evidence="2 3" key="1">
    <citation type="submission" date="2019-06" db="EMBL/GenBank/DDBJ databases">
        <title>Whole genome sequence for Cellvibrionaceae sp. R142.</title>
        <authorList>
            <person name="Wang G."/>
        </authorList>
    </citation>
    <scope>NUCLEOTIDE SEQUENCE [LARGE SCALE GENOMIC DNA]</scope>
    <source>
        <strain evidence="2 3">R142</strain>
    </source>
</reference>
<dbReference type="PANTHER" id="PTHR40031">
    <property type="entry name" value="HYPOTHETICAL MEMBRANE SPANNING PROTEIN"/>
    <property type="match status" value="1"/>
</dbReference>
<dbReference type="Proteomes" id="UP000319732">
    <property type="component" value="Unassembled WGS sequence"/>
</dbReference>
<dbReference type="GO" id="GO:0016787">
    <property type="term" value="F:hydrolase activity"/>
    <property type="evidence" value="ECO:0007669"/>
    <property type="project" value="UniProtKB-KW"/>
</dbReference>
<organism evidence="2 3">
    <name type="scientific">Exilibacterium tricleocarpae</name>
    <dbReference type="NCBI Taxonomy" id="2591008"/>
    <lineage>
        <taxon>Bacteria</taxon>
        <taxon>Pseudomonadati</taxon>
        <taxon>Pseudomonadota</taxon>
        <taxon>Gammaproteobacteria</taxon>
        <taxon>Cellvibrionales</taxon>
        <taxon>Cellvibrionaceae</taxon>
        <taxon>Exilibacterium</taxon>
    </lineage>
</organism>
<evidence type="ECO:0000313" key="2">
    <source>
        <dbReference type="EMBL" id="TQV82493.1"/>
    </source>
</evidence>
<keyword evidence="1" id="KW-0472">Membrane</keyword>
<dbReference type="EMBL" id="VHSG01000007">
    <property type="protein sequence ID" value="TQV82493.1"/>
    <property type="molecule type" value="Genomic_DNA"/>
</dbReference>
<feature type="transmembrane region" description="Helical" evidence="1">
    <location>
        <begin position="88"/>
        <end position="104"/>
    </location>
</feature>
<accession>A0A545TZ80</accession>
<protein>
    <submittedName>
        <fullName evidence="2">Metal-dependent hydrolase</fullName>
    </submittedName>
</protein>
<keyword evidence="1" id="KW-0812">Transmembrane</keyword>
<keyword evidence="1" id="KW-1133">Transmembrane helix</keyword>
<dbReference type="OrthoDB" id="9781927at2"/>
<sequence>MDSVTQFVLGAAVGEAVLGKKIGRRALIWGGICGTLPDLDVFIPMGDPVSDFTYHRSFSHSLFVLALLTPVIVALVTRLHKQTRQYRWQWFTLIYLVFTTHVLLDSFTAYGTQILWPFFTTPVSWSTIFIIDPLYTLPLLIGMIAALVIKRKNGLGHRINQLGLLLSGFYLSWTVGAKLVVNDAVEQTLRQNSIAHQSFFTTPAPFTSLLWRVVVMDERGYYEGFYSIFDGDQPIRFSHYRSQNDLLVGIENTWAVKRLQWFSKGFFAVKQQQQDLIVSDLRMGLEPTYVFQFKVGELSNPHAIATPPTQVETPLNLSLLSLLWQRIWDATVEIDNTPPAG</sequence>
<comment type="caution">
    <text evidence="2">The sequence shown here is derived from an EMBL/GenBank/DDBJ whole genome shotgun (WGS) entry which is preliminary data.</text>
</comment>
<evidence type="ECO:0000256" key="1">
    <source>
        <dbReference type="SAM" id="Phobius"/>
    </source>
</evidence>
<keyword evidence="3" id="KW-1185">Reference proteome</keyword>
<name>A0A545TZ80_9GAMM</name>
<dbReference type="InterPro" id="IPR007404">
    <property type="entry name" value="YdjM-like"/>
</dbReference>
<feature type="transmembrane region" description="Helical" evidence="1">
    <location>
        <begin position="58"/>
        <end position="76"/>
    </location>
</feature>
<dbReference type="AlphaFoldDB" id="A0A545TZ80"/>
<keyword evidence="2" id="KW-0378">Hydrolase</keyword>
<feature type="transmembrane region" description="Helical" evidence="1">
    <location>
        <begin position="161"/>
        <end position="181"/>
    </location>
</feature>
<dbReference type="Pfam" id="PF04307">
    <property type="entry name" value="YdjM"/>
    <property type="match status" value="1"/>
</dbReference>